<keyword evidence="2" id="KW-1185">Reference proteome</keyword>
<organism evidence="1 2">
    <name type="scientific">Flavobacterium cheongpyeongense</name>
    <dbReference type="NCBI Taxonomy" id="2212651"/>
    <lineage>
        <taxon>Bacteria</taxon>
        <taxon>Pseudomonadati</taxon>
        <taxon>Bacteroidota</taxon>
        <taxon>Flavobacteriia</taxon>
        <taxon>Flavobacteriales</taxon>
        <taxon>Flavobacteriaceae</taxon>
        <taxon>Flavobacterium</taxon>
    </lineage>
</organism>
<evidence type="ECO:0000313" key="1">
    <source>
        <dbReference type="EMBL" id="PXY41323.1"/>
    </source>
</evidence>
<dbReference type="RefSeq" id="WP_110306111.1">
    <property type="nucleotide sequence ID" value="NZ_QJHK01000005.1"/>
</dbReference>
<gene>
    <name evidence="1" type="ORF">DMB65_07930</name>
</gene>
<comment type="caution">
    <text evidence="1">The sequence shown here is derived from an EMBL/GenBank/DDBJ whole genome shotgun (WGS) entry which is preliminary data.</text>
</comment>
<sequence length="76" mass="8947">MKDSTKINQLHIKLANLATQYRSSLDESPEHFQVLHEYYVVFNELVKLCGEIVALDPDAELPDRHMPKEYIAYWLK</sequence>
<name>A0A2V4BTY5_9FLAO</name>
<evidence type="ECO:0000313" key="2">
    <source>
        <dbReference type="Proteomes" id="UP000247903"/>
    </source>
</evidence>
<dbReference type="AlphaFoldDB" id="A0A2V4BTY5"/>
<protein>
    <submittedName>
        <fullName evidence="1">Uncharacterized protein</fullName>
    </submittedName>
</protein>
<dbReference type="Proteomes" id="UP000247903">
    <property type="component" value="Unassembled WGS sequence"/>
</dbReference>
<proteinExistence type="predicted"/>
<accession>A0A2V4BTY5</accession>
<reference evidence="1 2" key="1">
    <citation type="submission" date="2018-05" db="EMBL/GenBank/DDBJ databases">
        <title>Flavobacterium sp. strain IMCC34759, incomplete genome.</title>
        <authorList>
            <person name="Joung Y."/>
            <person name="Cho J."/>
        </authorList>
    </citation>
    <scope>NUCLEOTIDE SEQUENCE [LARGE SCALE GENOMIC DNA]</scope>
    <source>
        <strain evidence="1 2">IMCC34759</strain>
    </source>
</reference>
<dbReference type="EMBL" id="QJHK01000005">
    <property type="protein sequence ID" value="PXY41323.1"/>
    <property type="molecule type" value="Genomic_DNA"/>
</dbReference>